<dbReference type="RefSeq" id="WP_341838099.1">
    <property type="nucleotide sequence ID" value="NZ_CP149822.1"/>
</dbReference>
<keyword evidence="2" id="KW-0732">Signal</keyword>
<dbReference type="Gene3D" id="2.160.20.10">
    <property type="entry name" value="Single-stranded right-handed beta-helix, Pectin lyase-like"/>
    <property type="match status" value="1"/>
</dbReference>
<keyword evidence="5" id="KW-1185">Reference proteome</keyword>
<dbReference type="InterPro" id="IPR006626">
    <property type="entry name" value="PbH1"/>
</dbReference>
<organism evidence="4 5">
    <name type="scientific">Chitinophaga pollutisoli</name>
    <dbReference type="NCBI Taxonomy" id="3133966"/>
    <lineage>
        <taxon>Bacteria</taxon>
        <taxon>Pseudomonadati</taxon>
        <taxon>Bacteroidota</taxon>
        <taxon>Chitinophagia</taxon>
        <taxon>Chitinophagales</taxon>
        <taxon>Chitinophagaceae</taxon>
        <taxon>Chitinophaga</taxon>
    </lineage>
</organism>
<feature type="signal peptide" evidence="2">
    <location>
        <begin position="1"/>
        <end position="20"/>
    </location>
</feature>
<name>A0ABZ2YUZ8_9BACT</name>
<proteinExistence type="predicted"/>
<dbReference type="SMART" id="SM00710">
    <property type="entry name" value="PbH1"/>
    <property type="match status" value="6"/>
</dbReference>
<dbReference type="InterPro" id="IPR011050">
    <property type="entry name" value="Pectin_lyase_fold/virulence"/>
</dbReference>
<feature type="chain" id="PRO_5045978069" evidence="2">
    <location>
        <begin position="21"/>
        <end position="408"/>
    </location>
</feature>
<feature type="domain" description="Right handed beta helix" evidence="3">
    <location>
        <begin position="98"/>
        <end position="225"/>
    </location>
</feature>
<evidence type="ECO:0000259" key="3">
    <source>
        <dbReference type="Pfam" id="PF13229"/>
    </source>
</evidence>
<evidence type="ECO:0000313" key="4">
    <source>
        <dbReference type="EMBL" id="WZN43283.1"/>
    </source>
</evidence>
<evidence type="ECO:0000256" key="2">
    <source>
        <dbReference type="SAM" id="SignalP"/>
    </source>
</evidence>
<dbReference type="Pfam" id="PF13229">
    <property type="entry name" value="Beta_helix"/>
    <property type="match status" value="1"/>
</dbReference>
<dbReference type="InterPro" id="IPR012334">
    <property type="entry name" value="Pectin_lyas_fold"/>
</dbReference>
<feature type="region of interest" description="Disordered" evidence="1">
    <location>
        <begin position="361"/>
        <end position="408"/>
    </location>
</feature>
<dbReference type="InterPro" id="IPR039448">
    <property type="entry name" value="Beta_helix"/>
</dbReference>
<feature type="compositionally biased region" description="Low complexity" evidence="1">
    <location>
        <begin position="375"/>
        <end position="385"/>
    </location>
</feature>
<reference evidence="5" key="1">
    <citation type="submission" date="2024-03" db="EMBL/GenBank/DDBJ databases">
        <title>Chitinophaga horti sp. nov., isolated from garden soil.</title>
        <authorList>
            <person name="Lee D.S."/>
            <person name="Han D.M."/>
            <person name="Baek J.H."/>
            <person name="Choi D.G."/>
            <person name="Jeon J.H."/>
            <person name="Jeon C.O."/>
        </authorList>
    </citation>
    <scope>NUCLEOTIDE SEQUENCE [LARGE SCALE GENOMIC DNA]</scope>
    <source>
        <strain evidence="5">GPA1</strain>
    </source>
</reference>
<dbReference type="EMBL" id="CP149822">
    <property type="protein sequence ID" value="WZN43283.1"/>
    <property type="molecule type" value="Genomic_DNA"/>
</dbReference>
<sequence>MRLFSLLLSSMAVWAGPLKAATLHTGYGQRYPTLAAAAAAAVPGDSILIYPGNYPGDVSLDGLQGAPGRWIYICAADPGAVVFQGGETAWSGSANAYLHIYGMVFEKQTGNGLNFDDGNNASSPAHHLVFEQCIFRDMAAAGNNDLLKLSGASDFTVMHCTFLNGAAGGSGIDMVGCHNGSVFQCRFENLGANGVQMKGGSADIRVEACHFKNAGSRAVNLGGSTGTAYFRPANATWEAARLTVCANVFTESDVPVAFVGCTESTVVNNTIYKPARWAIRILQENKDTVRFAKCGGNTFRNNIVYTDGRLRAACSVGPGTAAETFTFSHNLWFHTGDPGWEGPQLPAQENGSVTGKDPLFPDAEQGNFAIPPDSPAAGAGFPATAADRDHARTRFRSPRSIGAFEVKE</sequence>
<protein>
    <submittedName>
        <fullName evidence="4">Right-handed parallel beta-helix repeat-containing protein</fullName>
    </submittedName>
</protein>
<dbReference type="Proteomes" id="UP001485459">
    <property type="component" value="Chromosome"/>
</dbReference>
<accession>A0ABZ2YUZ8</accession>
<gene>
    <name evidence="4" type="ORF">WJU16_09595</name>
</gene>
<evidence type="ECO:0000313" key="5">
    <source>
        <dbReference type="Proteomes" id="UP001485459"/>
    </source>
</evidence>
<evidence type="ECO:0000256" key="1">
    <source>
        <dbReference type="SAM" id="MobiDB-lite"/>
    </source>
</evidence>
<dbReference type="SUPFAM" id="SSF51126">
    <property type="entry name" value="Pectin lyase-like"/>
    <property type="match status" value="1"/>
</dbReference>